<accession>A0ABP3JYD1</accession>
<name>A0ABP3JYD1_9ACTN</name>
<sequence>MPRRRPGRIRAGLPRRHRSQNTRPVIDGLSPRVLSEIVRLERTRNYLYPGDISKAVGLWRDFVHRPERELWRDYDRLWHDDDWLYLEWVCCGSPLEARVLLDTVMQAMSPRGAHELQKIISNLDTRWSPPSLQPATGER</sequence>
<reference evidence="2" key="1">
    <citation type="journal article" date="2019" name="Int. J. Syst. Evol. Microbiol.">
        <title>The Global Catalogue of Microorganisms (GCM) 10K type strain sequencing project: providing services to taxonomists for standard genome sequencing and annotation.</title>
        <authorList>
            <consortium name="The Broad Institute Genomics Platform"/>
            <consortium name="The Broad Institute Genome Sequencing Center for Infectious Disease"/>
            <person name="Wu L."/>
            <person name="Ma J."/>
        </authorList>
    </citation>
    <scope>NUCLEOTIDE SEQUENCE [LARGE SCALE GENOMIC DNA]</scope>
    <source>
        <strain evidence="2">JCM 10649</strain>
    </source>
</reference>
<organism evidence="1 2">
    <name type="scientific">Streptomyces stramineus</name>
    <dbReference type="NCBI Taxonomy" id="173861"/>
    <lineage>
        <taxon>Bacteria</taxon>
        <taxon>Bacillati</taxon>
        <taxon>Actinomycetota</taxon>
        <taxon>Actinomycetes</taxon>
        <taxon>Kitasatosporales</taxon>
        <taxon>Streptomycetaceae</taxon>
        <taxon>Streptomyces</taxon>
    </lineage>
</organism>
<keyword evidence="2" id="KW-1185">Reference proteome</keyword>
<evidence type="ECO:0000313" key="1">
    <source>
        <dbReference type="EMBL" id="GAA0467143.1"/>
    </source>
</evidence>
<dbReference type="EMBL" id="BAAAHB010000031">
    <property type="protein sequence ID" value="GAA0467143.1"/>
    <property type="molecule type" value="Genomic_DNA"/>
</dbReference>
<evidence type="ECO:0000313" key="2">
    <source>
        <dbReference type="Proteomes" id="UP001499895"/>
    </source>
</evidence>
<dbReference type="Proteomes" id="UP001499895">
    <property type="component" value="Unassembled WGS sequence"/>
</dbReference>
<gene>
    <name evidence="1" type="ORF">GCM10009544_31740</name>
</gene>
<protein>
    <submittedName>
        <fullName evidence="1">Uncharacterized protein</fullName>
    </submittedName>
</protein>
<proteinExistence type="predicted"/>
<comment type="caution">
    <text evidence="1">The sequence shown here is derived from an EMBL/GenBank/DDBJ whole genome shotgun (WGS) entry which is preliminary data.</text>
</comment>